<keyword evidence="8" id="KW-1185">Reference proteome</keyword>
<name>A0ABQ6LSA0_9RHOB</name>
<dbReference type="SUPFAM" id="SSF51905">
    <property type="entry name" value="FAD/NAD(P)-binding domain"/>
    <property type="match status" value="1"/>
</dbReference>
<comment type="cofactor">
    <cofactor evidence="1">
        <name>FAD</name>
        <dbReference type="ChEBI" id="CHEBI:57692"/>
    </cofactor>
</comment>
<dbReference type="Proteomes" id="UP001239909">
    <property type="component" value="Unassembled WGS sequence"/>
</dbReference>
<proteinExistence type="predicted"/>
<dbReference type="EMBL" id="BSYI01000045">
    <property type="protein sequence ID" value="GMG84861.1"/>
    <property type="molecule type" value="Genomic_DNA"/>
</dbReference>
<keyword evidence="4" id="KW-0560">Oxidoreductase</keyword>
<evidence type="ECO:0000256" key="3">
    <source>
        <dbReference type="ARBA" id="ARBA00022827"/>
    </source>
</evidence>
<organism evidence="7 8">
    <name type="scientific">Paralimibaculum aggregatum</name>
    <dbReference type="NCBI Taxonomy" id="3036245"/>
    <lineage>
        <taxon>Bacteria</taxon>
        <taxon>Pseudomonadati</taxon>
        <taxon>Pseudomonadota</taxon>
        <taxon>Alphaproteobacteria</taxon>
        <taxon>Rhodobacterales</taxon>
        <taxon>Paracoccaceae</taxon>
        <taxon>Paralimibaculum</taxon>
    </lineage>
</organism>
<dbReference type="InterPro" id="IPR050493">
    <property type="entry name" value="FAD-dep_Monooxygenase_BioMet"/>
</dbReference>
<dbReference type="SUPFAM" id="SSF54373">
    <property type="entry name" value="FAD-linked reductases, C-terminal domain"/>
    <property type="match status" value="1"/>
</dbReference>
<dbReference type="Pfam" id="PF01494">
    <property type="entry name" value="FAD_binding_3"/>
    <property type="match status" value="1"/>
</dbReference>
<accession>A0ABQ6LSA0</accession>
<evidence type="ECO:0000313" key="8">
    <source>
        <dbReference type="Proteomes" id="UP001239909"/>
    </source>
</evidence>
<keyword evidence="2" id="KW-0285">Flavoprotein</keyword>
<dbReference type="RefSeq" id="WP_285674016.1">
    <property type="nucleotide sequence ID" value="NZ_BSYI01000045.1"/>
</dbReference>
<dbReference type="GO" id="GO:0004497">
    <property type="term" value="F:monooxygenase activity"/>
    <property type="evidence" value="ECO:0007669"/>
    <property type="project" value="UniProtKB-KW"/>
</dbReference>
<dbReference type="Gene3D" id="3.50.50.60">
    <property type="entry name" value="FAD/NAD(P)-binding domain"/>
    <property type="match status" value="1"/>
</dbReference>
<gene>
    <name evidence="7" type="ORF">LNKW23_40770</name>
</gene>
<reference evidence="7 8" key="1">
    <citation type="submission" date="2023-04" db="EMBL/GenBank/DDBJ databases">
        <title>Marinoamorphus aggregata gen. nov., sp. Nov., isolate from tissue of brittle star Ophioplocus japonicus.</title>
        <authorList>
            <person name="Kawano K."/>
            <person name="Sawayama S."/>
            <person name="Nakagawa S."/>
        </authorList>
    </citation>
    <scope>NUCLEOTIDE SEQUENCE [LARGE SCALE GENOMIC DNA]</scope>
    <source>
        <strain evidence="7 8">NKW23</strain>
    </source>
</reference>
<dbReference type="InterPro" id="IPR002938">
    <property type="entry name" value="FAD-bd"/>
</dbReference>
<evidence type="ECO:0000256" key="4">
    <source>
        <dbReference type="ARBA" id="ARBA00023002"/>
    </source>
</evidence>
<dbReference type="InterPro" id="IPR036188">
    <property type="entry name" value="FAD/NAD-bd_sf"/>
</dbReference>
<evidence type="ECO:0000256" key="1">
    <source>
        <dbReference type="ARBA" id="ARBA00001974"/>
    </source>
</evidence>
<evidence type="ECO:0000256" key="5">
    <source>
        <dbReference type="ARBA" id="ARBA00023033"/>
    </source>
</evidence>
<dbReference type="PRINTS" id="PR00420">
    <property type="entry name" value="RNGMNOXGNASE"/>
</dbReference>
<comment type="caution">
    <text evidence="7">The sequence shown here is derived from an EMBL/GenBank/DDBJ whole genome shotgun (WGS) entry which is preliminary data.</text>
</comment>
<evidence type="ECO:0000313" key="7">
    <source>
        <dbReference type="EMBL" id="GMG84861.1"/>
    </source>
</evidence>
<sequence length="402" mass="43160">MEAEGQARRALVAGGGIGGLAAALALARSGWSVALFEKAERFGEVGAGLQMSPNACKVLRWLGLYDRIAEGAAQPGAATMRDGHTGAPIYRVLLGEAAEARWGAPYLHVHRADLHAALLDAAREAGVELHTGAPVASYGTRPEGARLKLEDGSIHTGAVLIAADGLRSPLRRVLNGPESAHFSGQIAWRGTIPAEWVPEGLVAPEATVWAGPGRHLVTYYLRGRSLVNFVAVEERAERVEEDWSGAGEADRLRAGFAGWHDDVQTLLAAVERPFVWGLFERAEQVRWCDGPVALLGDAAHAMLPFMAQGAAMALEDAAELVRALSEHPRVPDALLAYEAARWDRVTRVQAQSRSNGMLFHKRTEIGRLFSWAPIAALTWLAPGLAAAQLDWLYGHDVTEGLP</sequence>
<evidence type="ECO:0000259" key="6">
    <source>
        <dbReference type="Pfam" id="PF01494"/>
    </source>
</evidence>
<dbReference type="PANTHER" id="PTHR13789">
    <property type="entry name" value="MONOOXYGENASE"/>
    <property type="match status" value="1"/>
</dbReference>
<feature type="domain" description="FAD-binding" evidence="6">
    <location>
        <begin position="10"/>
        <end position="350"/>
    </location>
</feature>
<dbReference type="PANTHER" id="PTHR13789:SF318">
    <property type="entry name" value="GERANYLGERANYL DIPHOSPHATE REDUCTASE"/>
    <property type="match status" value="1"/>
</dbReference>
<keyword evidence="3" id="KW-0274">FAD</keyword>
<evidence type="ECO:0000256" key="2">
    <source>
        <dbReference type="ARBA" id="ARBA00022630"/>
    </source>
</evidence>
<keyword evidence="5 7" id="KW-0503">Monooxygenase</keyword>
<protein>
    <submittedName>
        <fullName evidence="7">FAD-dependent monooxygenase</fullName>
    </submittedName>
</protein>